<dbReference type="EMBL" id="FMMM01000033">
    <property type="protein sequence ID" value="SCQ20369.1"/>
    <property type="molecule type" value="Genomic_DNA"/>
</dbReference>
<dbReference type="GO" id="GO:0016301">
    <property type="term" value="F:kinase activity"/>
    <property type="evidence" value="ECO:0007669"/>
    <property type="project" value="UniProtKB-KW"/>
</dbReference>
<dbReference type="OMA" id="INRMHFG"/>
<dbReference type="Proteomes" id="UP000219259">
    <property type="component" value="Unassembled WGS sequence"/>
</dbReference>
<dbReference type="Pfam" id="PF06293">
    <property type="entry name" value="Kdo"/>
    <property type="match status" value="1"/>
</dbReference>
<reference evidence="1 4" key="2">
    <citation type="submission" date="2017-09" db="EMBL/GenBank/DDBJ databases">
        <title>Phase variable restriction modification systems are present in the genome sequences of periodontal pathogens Prevotella intermedia, Tannerella forsythia and Porphyromonas gingivalis.</title>
        <authorList>
            <person name="Haigh R.D."/>
            <person name="Crawford L."/>
            <person name="Ralph J."/>
            <person name="Wanford J."/>
            <person name="Vartoukian S.R."/>
            <person name="Hijazib K."/>
            <person name="Wade W."/>
            <person name="Oggioni M.R."/>
        </authorList>
    </citation>
    <scope>NUCLEOTIDE SEQUENCE [LARGE SCALE GENOMIC DNA]</scope>
    <source>
        <strain evidence="1 4">WW11663</strain>
    </source>
</reference>
<reference evidence="2 3" key="1">
    <citation type="submission" date="2016-09" db="EMBL/GenBank/DDBJ databases">
        <authorList>
            <person name="Capua I."/>
            <person name="De Benedictis P."/>
            <person name="Joannis T."/>
            <person name="Lombin L.H."/>
            <person name="Cattoli G."/>
        </authorList>
    </citation>
    <scope>NUCLEOTIDE SEQUENCE [LARGE SCALE GENOMIC DNA]</scope>
    <source>
        <strain evidence="2 3">UB20</strain>
    </source>
</reference>
<gene>
    <name evidence="1" type="ORF">CLI86_05010</name>
    <name evidence="2" type="ORF">TFUB20_01028</name>
</gene>
<dbReference type="RefSeq" id="WP_014224501.1">
    <property type="nucleotide sequence ID" value="NZ_CAUQHC010000051.1"/>
</dbReference>
<dbReference type="AlphaFoldDB" id="A0A1D3UJN8"/>
<evidence type="ECO:0000313" key="2">
    <source>
        <dbReference type="EMBL" id="SCQ20369.1"/>
    </source>
</evidence>
<proteinExistence type="predicted"/>
<name>A0A1D3UJN8_TANFO</name>
<dbReference type="InterPro" id="IPR011009">
    <property type="entry name" value="Kinase-like_dom_sf"/>
</dbReference>
<dbReference type="OrthoDB" id="9773772at2"/>
<evidence type="ECO:0000313" key="3">
    <source>
        <dbReference type="Proteomes" id="UP000182057"/>
    </source>
</evidence>
<dbReference type="EMBL" id="NSLJ01000009">
    <property type="protein sequence ID" value="PDP44211.1"/>
    <property type="molecule type" value="Genomic_DNA"/>
</dbReference>
<evidence type="ECO:0000313" key="4">
    <source>
        <dbReference type="Proteomes" id="UP000219259"/>
    </source>
</evidence>
<dbReference type="Proteomes" id="UP000182057">
    <property type="component" value="Unassembled WGS sequence"/>
</dbReference>
<organism evidence="2 3">
    <name type="scientific">Tannerella forsythia</name>
    <name type="common">Bacteroides forsythus</name>
    <dbReference type="NCBI Taxonomy" id="28112"/>
    <lineage>
        <taxon>Bacteria</taxon>
        <taxon>Pseudomonadati</taxon>
        <taxon>Bacteroidota</taxon>
        <taxon>Bacteroidia</taxon>
        <taxon>Bacteroidales</taxon>
        <taxon>Tannerellaceae</taxon>
        <taxon>Tannerella</taxon>
    </lineage>
</organism>
<sequence length="253" mass="29952">MRFAIHPAYSGDEVETFLEQLPMMFDGEGEMLYDKRNQVKRFVLPSGRPVIVKRFKKPILIQRIIYGFFRKTKAQRAYLYAAVLRHRGFGTPHEIAYLEQRRRGLLSHCYFLAEEDGAPAIYERLVAQQPFDRVIADGFAALVAALHQKSILHGDLNPTNVLFRTRDDGHYTFSLIDTNRMRFKALGQNFTAYECLNNLTRFDVQDELYHYVLRRYIECMGWEMESYFAQGIEIKRIYDEHRKKRKAFLKKFK</sequence>
<dbReference type="Gene3D" id="1.10.510.10">
    <property type="entry name" value="Transferase(Phosphotransferase) domain 1"/>
    <property type="match status" value="1"/>
</dbReference>
<keyword evidence="2" id="KW-0418">Kinase</keyword>
<dbReference type="SUPFAM" id="SSF56112">
    <property type="entry name" value="Protein kinase-like (PK-like)"/>
    <property type="match status" value="1"/>
</dbReference>
<evidence type="ECO:0000313" key="1">
    <source>
        <dbReference type="EMBL" id="PDP44211.1"/>
    </source>
</evidence>
<accession>A0A1D3UJN8</accession>
<dbReference type="GeneID" id="34758342"/>
<keyword evidence="2" id="KW-0808">Transferase</keyword>
<protein>
    <submittedName>
        <fullName evidence="2">3-deoxy-D-manno-octulosonic-acid kinase</fullName>
    </submittedName>
</protein>